<dbReference type="EMBL" id="VSSQ01050644">
    <property type="protein sequence ID" value="MPN04725.1"/>
    <property type="molecule type" value="Genomic_DNA"/>
</dbReference>
<accession>A0A645ERS9</accession>
<dbReference type="GO" id="GO:0003677">
    <property type="term" value="F:DNA binding"/>
    <property type="evidence" value="ECO:0007669"/>
    <property type="project" value="InterPro"/>
</dbReference>
<dbReference type="InterPro" id="IPR010982">
    <property type="entry name" value="Lambda_DNA-bd_dom_sf"/>
</dbReference>
<dbReference type="InterPro" id="IPR001387">
    <property type="entry name" value="Cro/C1-type_HTH"/>
</dbReference>
<proteinExistence type="predicted"/>
<sequence length="125" mass="14266">MNASEVASMEKRETQYEAGENTGRSDCLRTEDGAPPRNLFPPHVNGWRIIAAGLRARQLRQKDLARLLGVTPAAVSQIKSGRIKLNRRQIALIYNFLGLEEPDIRRLYAEIFNARLRFESPELEF</sequence>
<dbReference type="AlphaFoldDB" id="A0A645ERS9"/>
<evidence type="ECO:0000256" key="1">
    <source>
        <dbReference type="SAM" id="MobiDB-lite"/>
    </source>
</evidence>
<evidence type="ECO:0000313" key="3">
    <source>
        <dbReference type="EMBL" id="MPN04725.1"/>
    </source>
</evidence>
<gene>
    <name evidence="3" type="ORF">SDC9_151970</name>
</gene>
<feature type="region of interest" description="Disordered" evidence="1">
    <location>
        <begin position="1"/>
        <end position="38"/>
    </location>
</feature>
<dbReference type="SMART" id="SM00530">
    <property type="entry name" value="HTH_XRE"/>
    <property type="match status" value="1"/>
</dbReference>
<comment type="caution">
    <text evidence="3">The sequence shown here is derived from an EMBL/GenBank/DDBJ whole genome shotgun (WGS) entry which is preliminary data.</text>
</comment>
<dbReference type="SUPFAM" id="SSF47413">
    <property type="entry name" value="lambda repressor-like DNA-binding domains"/>
    <property type="match status" value="1"/>
</dbReference>
<organism evidence="3">
    <name type="scientific">bioreactor metagenome</name>
    <dbReference type="NCBI Taxonomy" id="1076179"/>
    <lineage>
        <taxon>unclassified sequences</taxon>
        <taxon>metagenomes</taxon>
        <taxon>ecological metagenomes</taxon>
    </lineage>
</organism>
<feature type="domain" description="HTH cro/C1-type" evidence="2">
    <location>
        <begin position="56"/>
        <end position="104"/>
    </location>
</feature>
<reference evidence="3" key="1">
    <citation type="submission" date="2019-08" db="EMBL/GenBank/DDBJ databases">
        <authorList>
            <person name="Kucharzyk K."/>
            <person name="Murdoch R.W."/>
            <person name="Higgins S."/>
            <person name="Loffler F."/>
        </authorList>
    </citation>
    <scope>NUCLEOTIDE SEQUENCE</scope>
</reference>
<evidence type="ECO:0000259" key="2">
    <source>
        <dbReference type="PROSITE" id="PS50943"/>
    </source>
</evidence>
<dbReference type="Pfam" id="PF13744">
    <property type="entry name" value="HTH_37"/>
    <property type="match status" value="1"/>
</dbReference>
<dbReference type="CDD" id="cd00093">
    <property type="entry name" value="HTH_XRE"/>
    <property type="match status" value="1"/>
</dbReference>
<dbReference type="InterPro" id="IPR039554">
    <property type="entry name" value="HigA2-like_HTH"/>
</dbReference>
<dbReference type="PROSITE" id="PS50943">
    <property type="entry name" value="HTH_CROC1"/>
    <property type="match status" value="1"/>
</dbReference>
<name>A0A645ERS9_9ZZZZ</name>
<dbReference type="Gene3D" id="1.10.260.40">
    <property type="entry name" value="lambda repressor-like DNA-binding domains"/>
    <property type="match status" value="1"/>
</dbReference>
<protein>
    <recommendedName>
        <fullName evidence="2">HTH cro/C1-type domain-containing protein</fullName>
    </recommendedName>
</protein>